<dbReference type="EMBL" id="JBBPBM010000019">
    <property type="protein sequence ID" value="KAK8553887.1"/>
    <property type="molecule type" value="Genomic_DNA"/>
</dbReference>
<proteinExistence type="predicted"/>
<keyword evidence="2" id="KW-1185">Reference proteome</keyword>
<evidence type="ECO:0000313" key="2">
    <source>
        <dbReference type="Proteomes" id="UP001472677"/>
    </source>
</evidence>
<sequence>MDNSPTSTFKSSSFHVMCMATESNRNTTIVEVRVTKQTNDCTNTPTEPRVTTDNDVNDVNYGARNGASLLVSQHFVSLPSSSIENDVANVDNNVGSAQSISLLIDPVVSNNVVSTIVIDAHVHVVDNMSSPSMDNMPSAVECVFVDNANTNVKHIYMRNKSCL</sequence>
<comment type="caution">
    <text evidence="1">The sequence shown here is derived from an EMBL/GenBank/DDBJ whole genome shotgun (WGS) entry which is preliminary data.</text>
</comment>
<gene>
    <name evidence="1" type="ORF">V6N12_030868</name>
</gene>
<accession>A0ABR2E777</accession>
<evidence type="ECO:0000313" key="1">
    <source>
        <dbReference type="EMBL" id="KAK8553887.1"/>
    </source>
</evidence>
<dbReference type="Proteomes" id="UP001472677">
    <property type="component" value="Unassembled WGS sequence"/>
</dbReference>
<name>A0ABR2E777_9ROSI</name>
<reference evidence="1 2" key="1">
    <citation type="journal article" date="2024" name="G3 (Bethesda)">
        <title>Genome assembly of Hibiscus sabdariffa L. provides insights into metabolisms of medicinal natural products.</title>
        <authorList>
            <person name="Kim T."/>
        </authorList>
    </citation>
    <scope>NUCLEOTIDE SEQUENCE [LARGE SCALE GENOMIC DNA]</scope>
    <source>
        <strain evidence="1">TK-2024</strain>
        <tissue evidence="1">Old leaves</tissue>
    </source>
</reference>
<organism evidence="1 2">
    <name type="scientific">Hibiscus sabdariffa</name>
    <name type="common">roselle</name>
    <dbReference type="NCBI Taxonomy" id="183260"/>
    <lineage>
        <taxon>Eukaryota</taxon>
        <taxon>Viridiplantae</taxon>
        <taxon>Streptophyta</taxon>
        <taxon>Embryophyta</taxon>
        <taxon>Tracheophyta</taxon>
        <taxon>Spermatophyta</taxon>
        <taxon>Magnoliopsida</taxon>
        <taxon>eudicotyledons</taxon>
        <taxon>Gunneridae</taxon>
        <taxon>Pentapetalae</taxon>
        <taxon>rosids</taxon>
        <taxon>malvids</taxon>
        <taxon>Malvales</taxon>
        <taxon>Malvaceae</taxon>
        <taxon>Malvoideae</taxon>
        <taxon>Hibiscus</taxon>
    </lineage>
</organism>
<protein>
    <submittedName>
        <fullName evidence="1">Uncharacterized protein</fullName>
    </submittedName>
</protein>